<feature type="signal peptide" evidence="1">
    <location>
        <begin position="1"/>
        <end position="21"/>
    </location>
</feature>
<dbReference type="InterPro" id="IPR032466">
    <property type="entry name" value="Metal_Hydrolase"/>
</dbReference>
<dbReference type="InterPro" id="IPR006680">
    <property type="entry name" value="Amidohydro-rel"/>
</dbReference>
<organism evidence="3 4">
    <name type="scientific">Aequoribacter fuscus</name>
    <dbReference type="NCBI Taxonomy" id="2518989"/>
    <lineage>
        <taxon>Bacteria</taxon>
        <taxon>Pseudomonadati</taxon>
        <taxon>Pseudomonadota</taxon>
        <taxon>Gammaproteobacteria</taxon>
        <taxon>Cellvibrionales</taxon>
        <taxon>Halieaceae</taxon>
        <taxon>Aequoribacter</taxon>
    </lineage>
</organism>
<keyword evidence="1" id="KW-0732">Signal</keyword>
<dbReference type="STRING" id="2518989.IMCC3088_2132"/>
<dbReference type="eggNOG" id="COG1228">
    <property type="taxonomic scope" value="Bacteria"/>
</dbReference>
<feature type="domain" description="Amidohydrolase-related" evidence="2">
    <location>
        <begin position="84"/>
        <end position="407"/>
    </location>
</feature>
<dbReference type="Proteomes" id="UP000005615">
    <property type="component" value="Unassembled WGS sequence"/>
</dbReference>
<evidence type="ECO:0000313" key="4">
    <source>
        <dbReference type="Proteomes" id="UP000005615"/>
    </source>
</evidence>
<dbReference type="PANTHER" id="PTHR43135">
    <property type="entry name" value="ALPHA-D-RIBOSE 1-METHYLPHOSPHONATE 5-TRIPHOSPHATE DIPHOSPHATASE"/>
    <property type="match status" value="1"/>
</dbReference>
<sequence>MKITLRWLGALALVVPMLSRAEPYPSTYAPLPSETVLLKGGTILTGTGEQIDNGDVLIKDGKIAKVGKNLKARGAKVVELEGAWVTPGIIDVHSHLGAGGVPGVRAHSDVNEMTAPTTPDVWIEHSVWPQDQGFVTALAGGITALQILPGSANLIGGRTVTLKNVPSRTVAGMKFPGAPYGLKMACGENPKRVYGNKGRAPSTRMGNVAGYRSAWIDALDYKAKIEKAKEKGDPLPKQDLAKETLVGVLDGEILVHNHCYRADEMATMLDVAREFGYKVTAFHHAVEAYKIADLLADQGVCSAVWADWWGFKMEAYDGIKENAALLHEAGACAVVHSDDAHGIQRLNQETAKVVGAAKRAGINIPKSTAIQWITLNAAKALGIDAMTGSLEPGKMADLVVWNNDPFSVYALAQQVYIDGAVVFDRADVAKQPMMDFGVGNGVIGGGQ</sequence>
<feature type="chain" id="PRO_5003302996" evidence="1">
    <location>
        <begin position="22"/>
        <end position="447"/>
    </location>
</feature>
<dbReference type="InterPro" id="IPR051781">
    <property type="entry name" value="Metallo-dep_Hydrolase"/>
</dbReference>
<reference evidence="3 4" key="1">
    <citation type="journal article" date="2011" name="J. Bacteriol.">
        <title>Genome sequence of strain IMCC3088, a proteorhodopsin-containing marine bacterium belonging to the OM60/NOR5 clade.</title>
        <authorList>
            <person name="Jang Y."/>
            <person name="Oh H.M."/>
            <person name="Kang I."/>
            <person name="Lee K."/>
            <person name="Yang S.J."/>
            <person name="Cho J.C."/>
        </authorList>
    </citation>
    <scope>NUCLEOTIDE SEQUENCE [LARGE SCALE GENOMIC DNA]</scope>
    <source>
        <strain evidence="3 4">IMCC3088</strain>
    </source>
</reference>
<dbReference type="CDD" id="cd01309">
    <property type="entry name" value="Met_dep_hydrolase_C"/>
    <property type="match status" value="1"/>
</dbReference>
<comment type="caution">
    <text evidence="3">The sequence shown here is derived from an EMBL/GenBank/DDBJ whole genome shotgun (WGS) entry which is preliminary data.</text>
</comment>
<name>F3L3E0_9GAMM</name>
<gene>
    <name evidence="3" type="ORF">IMCC3088_2132</name>
</gene>
<dbReference type="GO" id="GO:0016810">
    <property type="term" value="F:hydrolase activity, acting on carbon-nitrogen (but not peptide) bonds"/>
    <property type="evidence" value="ECO:0007669"/>
    <property type="project" value="InterPro"/>
</dbReference>
<protein>
    <submittedName>
        <fullName evidence="3">Amidohydrolase family protein</fullName>
    </submittedName>
</protein>
<dbReference type="AlphaFoldDB" id="F3L3E0"/>
<dbReference type="PANTHER" id="PTHR43135:SF3">
    <property type="entry name" value="ALPHA-D-RIBOSE 1-METHYLPHOSPHONATE 5-TRIPHOSPHATE DIPHOSPHATASE"/>
    <property type="match status" value="1"/>
</dbReference>
<dbReference type="Pfam" id="PF01979">
    <property type="entry name" value="Amidohydro_1"/>
    <property type="match status" value="1"/>
</dbReference>
<evidence type="ECO:0000256" key="1">
    <source>
        <dbReference type="SAM" id="SignalP"/>
    </source>
</evidence>
<evidence type="ECO:0000313" key="3">
    <source>
        <dbReference type="EMBL" id="EGG29212.1"/>
    </source>
</evidence>
<keyword evidence="4" id="KW-1185">Reference proteome</keyword>
<dbReference type="Gene3D" id="3.20.20.140">
    <property type="entry name" value="Metal-dependent hydrolases"/>
    <property type="match status" value="1"/>
</dbReference>
<keyword evidence="3" id="KW-0378">Hydrolase</keyword>
<dbReference type="SUPFAM" id="SSF51556">
    <property type="entry name" value="Metallo-dependent hydrolases"/>
    <property type="match status" value="1"/>
</dbReference>
<proteinExistence type="predicted"/>
<dbReference type="RefSeq" id="WP_009576307.1">
    <property type="nucleotide sequence ID" value="NZ_AEIG01000062.1"/>
</dbReference>
<evidence type="ECO:0000259" key="2">
    <source>
        <dbReference type="Pfam" id="PF01979"/>
    </source>
</evidence>
<dbReference type="InterPro" id="IPR011059">
    <property type="entry name" value="Metal-dep_hydrolase_composite"/>
</dbReference>
<dbReference type="EMBL" id="AEIG01000062">
    <property type="protein sequence ID" value="EGG29212.1"/>
    <property type="molecule type" value="Genomic_DNA"/>
</dbReference>
<dbReference type="SUPFAM" id="SSF51338">
    <property type="entry name" value="Composite domain of metallo-dependent hydrolases"/>
    <property type="match status" value="1"/>
</dbReference>
<accession>F3L3E0</accession>
<dbReference type="Gene3D" id="2.30.40.10">
    <property type="entry name" value="Urease, subunit C, domain 1"/>
    <property type="match status" value="1"/>
</dbReference>